<proteinExistence type="predicted"/>
<feature type="region of interest" description="Disordered" evidence="1">
    <location>
        <begin position="70"/>
        <end position="100"/>
    </location>
</feature>
<evidence type="ECO:0000256" key="1">
    <source>
        <dbReference type="SAM" id="MobiDB-lite"/>
    </source>
</evidence>
<dbReference type="OrthoDB" id="10379509at2759"/>
<accession>A0A6A7BEU0</accession>
<keyword evidence="3" id="KW-1185">Reference proteome</keyword>
<organism evidence="2 3">
    <name type="scientific">Plenodomus tracheiphilus IPT5</name>
    <dbReference type="NCBI Taxonomy" id="1408161"/>
    <lineage>
        <taxon>Eukaryota</taxon>
        <taxon>Fungi</taxon>
        <taxon>Dikarya</taxon>
        <taxon>Ascomycota</taxon>
        <taxon>Pezizomycotina</taxon>
        <taxon>Dothideomycetes</taxon>
        <taxon>Pleosporomycetidae</taxon>
        <taxon>Pleosporales</taxon>
        <taxon>Pleosporineae</taxon>
        <taxon>Leptosphaeriaceae</taxon>
        <taxon>Plenodomus</taxon>
    </lineage>
</organism>
<dbReference type="EMBL" id="MU006294">
    <property type="protein sequence ID" value="KAF2853863.1"/>
    <property type="molecule type" value="Genomic_DNA"/>
</dbReference>
<feature type="compositionally biased region" description="Basic and acidic residues" evidence="1">
    <location>
        <begin position="70"/>
        <end position="79"/>
    </location>
</feature>
<name>A0A6A7BEU0_9PLEO</name>
<reference evidence="2" key="1">
    <citation type="submission" date="2020-01" db="EMBL/GenBank/DDBJ databases">
        <authorList>
            <consortium name="DOE Joint Genome Institute"/>
            <person name="Haridas S."/>
            <person name="Albert R."/>
            <person name="Binder M."/>
            <person name="Bloem J."/>
            <person name="Labutti K."/>
            <person name="Salamov A."/>
            <person name="Andreopoulos B."/>
            <person name="Baker S.E."/>
            <person name="Barry K."/>
            <person name="Bills G."/>
            <person name="Bluhm B.H."/>
            <person name="Cannon C."/>
            <person name="Castanera R."/>
            <person name="Culley D.E."/>
            <person name="Daum C."/>
            <person name="Ezra D."/>
            <person name="Gonzalez J.B."/>
            <person name="Henrissat B."/>
            <person name="Kuo A."/>
            <person name="Liang C."/>
            <person name="Lipzen A."/>
            <person name="Lutzoni F."/>
            <person name="Magnuson J."/>
            <person name="Mondo S."/>
            <person name="Nolan M."/>
            <person name="Ohm R."/>
            <person name="Pangilinan J."/>
            <person name="Park H.-J."/>
            <person name="Ramirez L."/>
            <person name="Alfaro M."/>
            <person name="Sun H."/>
            <person name="Tritt A."/>
            <person name="Yoshinaga Y."/>
            <person name="Zwiers L.-H."/>
            <person name="Turgeon B.G."/>
            <person name="Goodwin S.B."/>
            <person name="Spatafora J.W."/>
            <person name="Crous P.W."/>
            <person name="Grigoriev I.V."/>
        </authorList>
    </citation>
    <scope>NUCLEOTIDE SEQUENCE</scope>
    <source>
        <strain evidence="2">IPT5</strain>
    </source>
</reference>
<evidence type="ECO:0000313" key="3">
    <source>
        <dbReference type="Proteomes" id="UP000799423"/>
    </source>
</evidence>
<protein>
    <submittedName>
        <fullName evidence="2">Uncharacterized protein</fullName>
    </submittedName>
</protein>
<dbReference type="AlphaFoldDB" id="A0A6A7BEU0"/>
<dbReference type="Proteomes" id="UP000799423">
    <property type="component" value="Unassembled WGS sequence"/>
</dbReference>
<sequence length="112" mass="12892">MARKLWRTRHGEVIHAPQIIPVAVYLTCHPWLGIDELDEEFVQCTNNNGQPCPEPKGFSRWLYYKCPEHGGPSHEERTNTVKKKKAAGTHVEVREEKGEKRGDWHGSICEVM</sequence>
<gene>
    <name evidence="2" type="ORF">T440DRAFT_505569</name>
</gene>
<feature type="compositionally biased region" description="Basic and acidic residues" evidence="1">
    <location>
        <begin position="91"/>
        <end position="100"/>
    </location>
</feature>
<evidence type="ECO:0000313" key="2">
    <source>
        <dbReference type="EMBL" id="KAF2853863.1"/>
    </source>
</evidence>